<dbReference type="AlphaFoldDB" id="A0AAP0DV53"/>
<dbReference type="Proteomes" id="UP001420932">
    <property type="component" value="Unassembled WGS sequence"/>
</dbReference>
<accession>A0AAP0DV53</accession>
<protein>
    <submittedName>
        <fullName evidence="1">Uncharacterized protein</fullName>
    </submittedName>
</protein>
<name>A0AAP0DV53_9MAGN</name>
<reference evidence="1 2" key="1">
    <citation type="submission" date="2024-01" db="EMBL/GenBank/DDBJ databases">
        <title>Genome assemblies of Stephania.</title>
        <authorList>
            <person name="Yang L."/>
        </authorList>
    </citation>
    <scope>NUCLEOTIDE SEQUENCE [LARGE SCALE GENOMIC DNA]</scope>
    <source>
        <strain evidence="1">YNDBR</strain>
        <tissue evidence="1">Leaf</tissue>
    </source>
</reference>
<sequence length="115" mass="12358">MNHGLHTISSITVEDAARVAVLDGGDELVEVPTAKIFGESALGEPGEELAALEELHGEEDLGLGGEDLVELDDVGVREGVCEAKSWSPAEIDAYPTHMSNFDFKIVSKDGFFYHI</sequence>
<organism evidence="1 2">
    <name type="scientific">Stephania yunnanensis</name>
    <dbReference type="NCBI Taxonomy" id="152371"/>
    <lineage>
        <taxon>Eukaryota</taxon>
        <taxon>Viridiplantae</taxon>
        <taxon>Streptophyta</taxon>
        <taxon>Embryophyta</taxon>
        <taxon>Tracheophyta</taxon>
        <taxon>Spermatophyta</taxon>
        <taxon>Magnoliopsida</taxon>
        <taxon>Ranunculales</taxon>
        <taxon>Menispermaceae</taxon>
        <taxon>Menispermoideae</taxon>
        <taxon>Cissampelideae</taxon>
        <taxon>Stephania</taxon>
    </lineage>
</organism>
<gene>
    <name evidence="1" type="ORF">Syun_031417</name>
</gene>
<evidence type="ECO:0000313" key="1">
    <source>
        <dbReference type="EMBL" id="KAK9081634.1"/>
    </source>
</evidence>
<comment type="caution">
    <text evidence="1">The sequence shown here is derived from an EMBL/GenBank/DDBJ whole genome shotgun (WGS) entry which is preliminary data.</text>
</comment>
<evidence type="ECO:0000313" key="2">
    <source>
        <dbReference type="Proteomes" id="UP001420932"/>
    </source>
</evidence>
<dbReference type="EMBL" id="JBBNAF010000051">
    <property type="protein sequence ID" value="KAK9081634.1"/>
    <property type="molecule type" value="Genomic_DNA"/>
</dbReference>
<keyword evidence="2" id="KW-1185">Reference proteome</keyword>
<proteinExistence type="predicted"/>